<keyword evidence="1" id="KW-0547">Nucleotide-binding</keyword>
<dbReference type="EMBL" id="JACJFM010000004">
    <property type="protein sequence ID" value="MBB1485914.1"/>
    <property type="molecule type" value="Genomic_DNA"/>
</dbReference>
<dbReference type="AlphaFoldDB" id="A0A839IMI5"/>
<proteinExistence type="predicted"/>
<sequence length="235" mass="26419">MPEPINPNNSLNAEHVIYCASSGGGKTSAVKKLGLLKPTDQIVFLDPYNDYEGEFLGRKVRTYTKWAEFYKALREARKSNRGFKIAMKPPKATPEALELFSEIVWSCGNGKHPKPLKAVFEELAKMVKTSAKADGYFGEILTGGRKFSIHAHCCFQRGQEIPKTVFGQAPYKWIGLQERQKDARYLSDELDIPMDVIVKLPKPAAIGHIEYVLKDPTHTIGQYTHSKFSFPRKAA</sequence>
<dbReference type="SUPFAM" id="SSF52540">
    <property type="entry name" value="P-loop containing nucleoside triphosphate hydrolases"/>
    <property type="match status" value="1"/>
</dbReference>
<dbReference type="Proteomes" id="UP000565262">
    <property type="component" value="Unassembled WGS sequence"/>
</dbReference>
<keyword evidence="1" id="KW-0067">ATP-binding</keyword>
<dbReference type="Gene3D" id="3.40.50.300">
    <property type="entry name" value="P-loop containing nucleotide triphosphate hydrolases"/>
    <property type="match status" value="1"/>
</dbReference>
<comment type="caution">
    <text evidence="1">The sequence shown here is derived from an EMBL/GenBank/DDBJ whole genome shotgun (WGS) entry which is preliminary data.</text>
</comment>
<reference evidence="1 2" key="1">
    <citation type="submission" date="2020-08" db="EMBL/GenBank/DDBJ databases">
        <title>Oceanospirillum sp. nov. isolated from marine sediment.</title>
        <authorList>
            <person name="Ji X."/>
        </authorList>
    </citation>
    <scope>NUCLEOTIDE SEQUENCE [LARGE SCALE GENOMIC DNA]</scope>
    <source>
        <strain evidence="1 2">D5</strain>
    </source>
</reference>
<protein>
    <submittedName>
        <fullName evidence="1">ATP-binding protein</fullName>
    </submittedName>
</protein>
<dbReference type="GO" id="GO:0005524">
    <property type="term" value="F:ATP binding"/>
    <property type="evidence" value="ECO:0007669"/>
    <property type="project" value="UniProtKB-KW"/>
</dbReference>
<dbReference type="RefSeq" id="WP_182807699.1">
    <property type="nucleotide sequence ID" value="NZ_JACJFM010000004.1"/>
</dbReference>
<evidence type="ECO:0000313" key="1">
    <source>
        <dbReference type="EMBL" id="MBB1485914.1"/>
    </source>
</evidence>
<name>A0A839IMI5_9GAMM</name>
<dbReference type="InterPro" id="IPR027417">
    <property type="entry name" value="P-loop_NTPase"/>
</dbReference>
<keyword evidence="2" id="KW-1185">Reference proteome</keyword>
<gene>
    <name evidence="1" type="ORF">H4O21_04710</name>
</gene>
<accession>A0A839IMI5</accession>
<evidence type="ECO:0000313" key="2">
    <source>
        <dbReference type="Proteomes" id="UP000565262"/>
    </source>
</evidence>
<organism evidence="1 2">
    <name type="scientific">Oceanospirillum sediminis</name>
    <dbReference type="NCBI Taxonomy" id="2760088"/>
    <lineage>
        <taxon>Bacteria</taxon>
        <taxon>Pseudomonadati</taxon>
        <taxon>Pseudomonadota</taxon>
        <taxon>Gammaproteobacteria</taxon>
        <taxon>Oceanospirillales</taxon>
        <taxon>Oceanospirillaceae</taxon>
        <taxon>Oceanospirillum</taxon>
    </lineage>
</organism>